<organism evidence="2 3">
    <name type="scientific">Phytophthora fragariaefolia</name>
    <dbReference type="NCBI Taxonomy" id="1490495"/>
    <lineage>
        <taxon>Eukaryota</taxon>
        <taxon>Sar</taxon>
        <taxon>Stramenopiles</taxon>
        <taxon>Oomycota</taxon>
        <taxon>Peronosporomycetes</taxon>
        <taxon>Peronosporales</taxon>
        <taxon>Peronosporaceae</taxon>
        <taxon>Phytophthora</taxon>
    </lineage>
</organism>
<evidence type="ECO:0000313" key="2">
    <source>
        <dbReference type="EMBL" id="GMF59497.1"/>
    </source>
</evidence>
<accession>A0A9W6YDF7</accession>
<proteinExistence type="predicted"/>
<comment type="caution">
    <text evidence="2">The sequence shown here is derived from an EMBL/GenBank/DDBJ whole genome shotgun (WGS) entry which is preliminary data.</text>
</comment>
<evidence type="ECO:0000256" key="1">
    <source>
        <dbReference type="SAM" id="MobiDB-lite"/>
    </source>
</evidence>
<protein>
    <submittedName>
        <fullName evidence="2">Unnamed protein product</fullName>
    </submittedName>
</protein>
<sequence>MFCEALDQLETWWGKLRQRSIAMPPVPAGNNTEDEANDSQAPSTQLAEHASVSAEEEKDAVVHTASLASSSQKKPVATRKPSNKSTETTSSAATEATKRDALNPSPKLALSEFNKRASRIGRPQKIELSQMLSAARTKRYTTTEQN</sequence>
<evidence type="ECO:0000313" key="3">
    <source>
        <dbReference type="Proteomes" id="UP001165121"/>
    </source>
</evidence>
<gene>
    <name evidence="2" type="ORF">Pfra01_002571100</name>
</gene>
<dbReference type="Proteomes" id="UP001165121">
    <property type="component" value="Unassembled WGS sequence"/>
</dbReference>
<reference evidence="2" key="1">
    <citation type="submission" date="2023-04" db="EMBL/GenBank/DDBJ databases">
        <title>Phytophthora fragariaefolia NBRC 109709.</title>
        <authorList>
            <person name="Ichikawa N."/>
            <person name="Sato H."/>
            <person name="Tonouchi N."/>
        </authorList>
    </citation>
    <scope>NUCLEOTIDE SEQUENCE</scope>
    <source>
        <strain evidence="2">NBRC 109709</strain>
    </source>
</reference>
<keyword evidence="3" id="KW-1185">Reference proteome</keyword>
<name>A0A9W6YDF7_9STRA</name>
<feature type="compositionally biased region" description="Low complexity" evidence="1">
    <location>
        <begin position="85"/>
        <end position="95"/>
    </location>
</feature>
<dbReference type="AlphaFoldDB" id="A0A9W6YDF7"/>
<dbReference type="EMBL" id="BSXT01005049">
    <property type="protein sequence ID" value="GMF59497.1"/>
    <property type="molecule type" value="Genomic_DNA"/>
</dbReference>
<feature type="region of interest" description="Disordered" evidence="1">
    <location>
        <begin position="15"/>
        <end position="146"/>
    </location>
</feature>